<feature type="compositionally biased region" description="Basic and acidic residues" evidence="1">
    <location>
        <begin position="257"/>
        <end position="274"/>
    </location>
</feature>
<dbReference type="OrthoDB" id="1605368at2759"/>
<keyword evidence="3" id="KW-1185">Reference proteome</keyword>
<feature type="region of interest" description="Disordered" evidence="1">
    <location>
        <begin position="171"/>
        <end position="238"/>
    </location>
</feature>
<proteinExistence type="predicted"/>
<feature type="compositionally biased region" description="Basic and acidic residues" evidence="1">
    <location>
        <begin position="81"/>
        <end position="90"/>
    </location>
</feature>
<name>A0A5N6QG77_9ROSI</name>
<gene>
    <name evidence="2" type="ORF">FH972_002874</name>
</gene>
<dbReference type="Proteomes" id="UP000327013">
    <property type="component" value="Chromosome 1"/>
</dbReference>
<sequence length="274" mass="29487">MGGCATKPKVLKDAPAPEPTKEDKPSAAPEPPVVVVVGVTEGEKIDAKAVEESDDKVKEIVDDDKLDDQDSKRRSLSILFKENEEGKGKTGDGNPAVEPPKQEEPPENIKPTYESETTVLEVEKTEILVEQTVPDVVDAQKPEIPVQQTPAPDVVDAPVQQTPVSEVVYASEKVETEKTTETAPTVDDEKKKEVPDVADGHVKAEIERAVEAAPAEEMTLDKKKTEAPDVGSAKEEAEAQKVIEVALVTETQNYGTSEEKKTEAKDAAGEKASV</sequence>
<protein>
    <submittedName>
        <fullName evidence="2">Uncharacterized protein</fullName>
    </submittedName>
</protein>
<evidence type="ECO:0000313" key="2">
    <source>
        <dbReference type="EMBL" id="KAE7998316.1"/>
    </source>
</evidence>
<evidence type="ECO:0000313" key="3">
    <source>
        <dbReference type="Proteomes" id="UP000327013"/>
    </source>
</evidence>
<feature type="compositionally biased region" description="Basic and acidic residues" evidence="1">
    <location>
        <begin position="219"/>
        <end position="238"/>
    </location>
</feature>
<feature type="compositionally biased region" description="Basic and acidic residues" evidence="1">
    <location>
        <begin position="187"/>
        <end position="210"/>
    </location>
</feature>
<feature type="compositionally biased region" description="Basic and acidic residues" evidence="1">
    <location>
        <begin position="41"/>
        <end position="60"/>
    </location>
</feature>
<feature type="region of interest" description="Disordered" evidence="1">
    <location>
        <begin position="1"/>
        <end position="114"/>
    </location>
</feature>
<evidence type="ECO:0000256" key="1">
    <source>
        <dbReference type="SAM" id="MobiDB-lite"/>
    </source>
</evidence>
<organism evidence="2 3">
    <name type="scientific">Carpinus fangiana</name>
    <dbReference type="NCBI Taxonomy" id="176857"/>
    <lineage>
        <taxon>Eukaryota</taxon>
        <taxon>Viridiplantae</taxon>
        <taxon>Streptophyta</taxon>
        <taxon>Embryophyta</taxon>
        <taxon>Tracheophyta</taxon>
        <taxon>Spermatophyta</taxon>
        <taxon>Magnoliopsida</taxon>
        <taxon>eudicotyledons</taxon>
        <taxon>Gunneridae</taxon>
        <taxon>Pentapetalae</taxon>
        <taxon>rosids</taxon>
        <taxon>fabids</taxon>
        <taxon>Fagales</taxon>
        <taxon>Betulaceae</taxon>
        <taxon>Carpinus</taxon>
    </lineage>
</organism>
<feature type="region of interest" description="Disordered" evidence="1">
    <location>
        <begin position="250"/>
        <end position="274"/>
    </location>
</feature>
<reference evidence="2 3" key="1">
    <citation type="submission" date="2019-06" db="EMBL/GenBank/DDBJ databases">
        <title>A chromosomal-level reference genome of Carpinus fangiana (Coryloideae, Betulaceae).</title>
        <authorList>
            <person name="Yang X."/>
            <person name="Wang Z."/>
            <person name="Zhang L."/>
            <person name="Hao G."/>
            <person name="Liu J."/>
            <person name="Yang Y."/>
        </authorList>
    </citation>
    <scope>NUCLEOTIDE SEQUENCE [LARGE SCALE GENOMIC DNA]</scope>
    <source>
        <strain evidence="2">Cfa_2016G</strain>
        <tissue evidence="2">Leaf</tissue>
    </source>
</reference>
<dbReference type="AlphaFoldDB" id="A0A5N6QG77"/>
<dbReference type="EMBL" id="CM017321">
    <property type="protein sequence ID" value="KAE7998316.1"/>
    <property type="molecule type" value="Genomic_DNA"/>
</dbReference>
<accession>A0A5N6QG77</accession>